<feature type="transmembrane region" description="Helical" evidence="3">
    <location>
        <begin position="104"/>
        <end position="122"/>
    </location>
</feature>
<protein>
    <recommendedName>
        <fullName evidence="4">PpiC domain-containing protein</fullName>
    </recommendedName>
</protein>
<evidence type="ECO:0000313" key="6">
    <source>
        <dbReference type="Proteomes" id="UP000230935"/>
    </source>
</evidence>
<feature type="compositionally biased region" description="Low complexity" evidence="2">
    <location>
        <begin position="38"/>
        <end position="58"/>
    </location>
</feature>
<dbReference type="Gene3D" id="3.10.50.40">
    <property type="match status" value="1"/>
</dbReference>
<dbReference type="Pfam" id="PF00639">
    <property type="entry name" value="Rotamase"/>
    <property type="match status" value="1"/>
</dbReference>
<dbReference type="InterPro" id="IPR050245">
    <property type="entry name" value="PrsA_foldase"/>
</dbReference>
<proteinExistence type="predicted"/>
<dbReference type="InterPro" id="IPR027304">
    <property type="entry name" value="Trigger_fact/SurA_dom_sf"/>
</dbReference>
<evidence type="ECO:0000313" key="5">
    <source>
        <dbReference type="EMBL" id="PIS05213.1"/>
    </source>
</evidence>
<evidence type="ECO:0000256" key="2">
    <source>
        <dbReference type="SAM" id="MobiDB-lite"/>
    </source>
</evidence>
<reference evidence="6" key="1">
    <citation type="submission" date="2017-09" db="EMBL/GenBank/DDBJ databases">
        <title>Depth-based differentiation of microbial function through sediment-hosted aquifers and enrichment of novel symbionts in the deep terrestrial subsurface.</title>
        <authorList>
            <person name="Probst A.J."/>
            <person name="Ladd B."/>
            <person name="Jarett J.K."/>
            <person name="Geller-Mcgrath D.E."/>
            <person name="Sieber C.M.K."/>
            <person name="Emerson J.B."/>
            <person name="Anantharaman K."/>
            <person name="Thomas B.C."/>
            <person name="Malmstrom R."/>
            <person name="Stieglmeier M."/>
            <person name="Klingl A."/>
            <person name="Woyke T."/>
            <person name="Ryan C.M."/>
            <person name="Banfield J.F."/>
        </authorList>
    </citation>
    <scope>NUCLEOTIDE SEQUENCE [LARGE SCALE GENOMIC DNA]</scope>
</reference>
<dbReference type="SUPFAM" id="SSF109998">
    <property type="entry name" value="Triger factor/SurA peptide-binding domain-like"/>
    <property type="match status" value="1"/>
</dbReference>
<dbReference type="InterPro" id="IPR000297">
    <property type="entry name" value="PPIase_PpiC"/>
</dbReference>
<evidence type="ECO:0000256" key="3">
    <source>
        <dbReference type="SAM" id="Phobius"/>
    </source>
</evidence>
<organism evidence="5 6">
    <name type="scientific">Candidatus Buchananbacteria bacterium CG10_big_fil_rev_8_21_14_0_10_42_9</name>
    <dbReference type="NCBI Taxonomy" id="1974526"/>
    <lineage>
        <taxon>Bacteria</taxon>
        <taxon>Candidatus Buchananiibacteriota</taxon>
    </lineage>
</organism>
<keyword evidence="3" id="KW-0812">Transmembrane</keyword>
<accession>A0A2H0W1H8</accession>
<dbReference type="InterPro" id="IPR046357">
    <property type="entry name" value="PPIase_dom_sf"/>
</dbReference>
<dbReference type="GO" id="GO:0003755">
    <property type="term" value="F:peptidyl-prolyl cis-trans isomerase activity"/>
    <property type="evidence" value="ECO:0007669"/>
    <property type="project" value="UniProtKB-KW"/>
</dbReference>
<dbReference type="PANTHER" id="PTHR47245:SF2">
    <property type="entry name" value="PEPTIDYL-PROLYL CIS-TRANS ISOMERASE HP_0175-RELATED"/>
    <property type="match status" value="1"/>
</dbReference>
<dbReference type="SUPFAM" id="SSF54534">
    <property type="entry name" value="FKBP-like"/>
    <property type="match status" value="1"/>
</dbReference>
<keyword evidence="1" id="KW-0413">Isomerase</keyword>
<dbReference type="PROSITE" id="PS50198">
    <property type="entry name" value="PPIC_PPIASE_2"/>
    <property type="match status" value="1"/>
</dbReference>
<name>A0A2H0W1H8_9BACT</name>
<gene>
    <name evidence="5" type="ORF">COT81_02250</name>
</gene>
<evidence type="ECO:0000256" key="1">
    <source>
        <dbReference type="PROSITE-ProRule" id="PRU00278"/>
    </source>
</evidence>
<keyword evidence="3" id="KW-1133">Transmembrane helix</keyword>
<evidence type="ECO:0000259" key="4">
    <source>
        <dbReference type="PROSITE" id="PS50198"/>
    </source>
</evidence>
<dbReference type="AlphaFoldDB" id="A0A2H0W1H8"/>
<comment type="caution">
    <text evidence="5">The sequence shown here is derived from an EMBL/GenBank/DDBJ whole genome shotgun (WGS) entry which is preliminary data.</text>
</comment>
<keyword evidence="1" id="KW-0697">Rotamase</keyword>
<sequence length="395" mass="43713">MAKSKPIQKNEENNVEQLRKDVLNYVATAKKKSKTQKKANLAKTSKSKAAAKAEIASKSNRLNKPRLASEIRKDLPSEVIATRSQQPASPIKMLPAPKSKRKRVVLIIILLAVAGAASAWLFNRSRQWIEPNFPLLVETLSLPAFDLVLSQKDYDFNFNALTYYGDNQLNDPLASQLQSNPAEIANLAVNKITRDAVIQKLSDYYSITVTERELQESLDQISAESGGEEIFAESLLSTYNWTLEDFKNNVLVNVLAEDKLHDQLSIIAKSELEQRALQIKAGLDKGAITFIDAALKYSDDPSVVQNQGDLGMVAPGLTVPEFDQYIFSAPLNQVGEPIATEFGLHLILLYDETVDASGQRDQVAVRHILFAYPNVEDVVQATLAKANIEQGFNAN</sequence>
<dbReference type="Proteomes" id="UP000230935">
    <property type="component" value="Unassembled WGS sequence"/>
</dbReference>
<dbReference type="EMBL" id="PEZZ01000016">
    <property type="protein sequence ID" value="PIS05213.1"/>
    <property type="molecule type" value="Genomic_DNA"/>
</dbReference>
<feature type="region of interest" description="Disordered" evidence="2">
    <location>
        <begin position="33"/>
        <end position="58"/>
    </location>
</feature>
<keyword evidence="3" id="KW-0472">Membrane</keyword>
<dbReference type="PANTHER" id="PTHR47245">
    <property type="entry name" value="PEPTIDYLPROLYL ISOMERASE"/>
    <property type="match status" value="1"/>
</dbReference>
<feature type="domain" description="PpiC" evidence="4">
    <location>
        <begin position="253"/>
        <end position="351"/>
    </location>
</feature>